<evidence type="ECO:0000256" key="2">
    <source>
        <dbReference type="SAM" id="SignalP"/>
    </source>
</evidence>
<dbReference type="InParanoid" id="J4KLD2"/>
<dbReference type="GeneID" id="19892059"/>
<feature type="signal peptide" evidence="2">
    <location>
        <begin position="1"/>
        <end position="16"/>
    </location>
</feature>
<feature type="chain" id="PRO_5003780089" description="Secreted protein" evidence="2">
    <location>
        <begin position="17"/>
        <end position="169"/>
    </location>
</feature>
<gene>
    <name evidence="3" type="ORF">BBA_09047</name>
</gene>
<organism evidence="3 4">
    <name type="scientific">Beauveria bassiana (strain ARSEF 2860)</name>
    <name type="common">White muscardine disease fungus</name>
    <name type="synonym">Tritirachium shiotae</name>
    <dbReference type="NCBI Taxonomy" id="655819"/>
    <lineage>
        <taxon>Eukaryota</taxon>
        <taxon>Fungi</taxon>
        <taxon>Dikarya</taxon>
        <taxon>Ascomycota</taxon>
        <taxon>Pezizomycotina</taxon>
        <taxon>Sordariomycetes</taxon>
        <taxon>Hypocreomycetidae</taxon>
        <taxon>Hypocreales</taxon>
        <taxon>Cordycipitaceae</taxon>
        <taxon>Beauveria</taxon>
    </lineage>
</organism>
<feature type="compositionally biased region" description="Basic residues" evidence="1">
    <location>
        <begin position="157"/>
        <end position="169"/>
    </location>
</feature>
<feature type="region of interest" description="Disordered" evidence="1">
    <location>
        <begin position="149"/>
        <end position="169"/>
    </location>
</feature>
<proteinExistence type="predicted"/>
<protein>
    <recommendedName>
        <fullName evidence="5">Secreted protein</fullName>
    </recommendedName>
</protein>
<sequence length="169" mass="18491">MHLGVVLRRRRGCILAFLPVCVCWYEGFAPEDASATENTVMAGDSGERAKPTRFACNIHATESNESPIFEPFRIGKETLSLPYSCASYIAAAAGWADRNACCDLCKQNKQGAFKFHLSANLAPLRVLVISKELARRKWTPLSNSLTARAATSGSQHKGSKGASRFRVRV</sequence>
<keyword evidence="4" id="KW-1185">Reference proteome</keyword>
<evidence type="ECO:0000313" key="4">
    <source>
        <dbReference type="Proteomes" id="UP000002762"/>
    </source>
</evidence>
<accession>J4KLD2</accession>
<dbReference type="Proteomes" id="UP000002762">
    <property type="component" value="Unassembled WGS sequence"/>
</dbReference>
<name>J4KLD2_BEAB2</name>
<dbReference type="HOGENOM" id="CLU_1578231_0_0_1"/>
<dbReference type="AlphaFoldDB" id="J4KLD2"/>
<evidence type="ECO:0008006" key="5">
    <source>
        <dbReference type="Google" id="ProtNLM"/>
    </source>
</evidence>
<evidence type="ECO:0000313" key="3">
    <source>
        <dbReference type="EMBL" id="EJP61999.1"/>
    </source>
</evidence>
<dbReference type="EMBL" id="JH725193">
    <property type="protein sequence ID" value="EJP61999.1"/>
    <property type="molecule type" value="Genomic_DNA"/>
</dbReference>
<keyword evidence="2" id="KW-0732">Signal</keyword>
<evidence type="ECO:0000256" key="1">
    <source>
        <dbReference type="SAM" id="MobiDB-lite"/>
    </source>
</evidence>
<reference evidence="3 4" key="1">
    <citation type="journal article" date="2012" name="Sci. Rep.">
        <title>Genomic perspectives on the evolution of fungal entomopathogenicity in Beauveria bassiana.</title>
        <authorList>
            <person name="Xiao G."/>
            <person name="Ying S.H."/>
            <person name="Zheng P."/>
            <person name="Wang Z.L."/>
            <person name="Zhang S."/>
            <person name="Xie X.Q."/>
            <person name="Shang Y."/>
            <person name="St Leger R.J."/>
            <person name="Zhao G.P."/>
            <person name="Wang C."/>
            <person name="Feng M.G."/>
        </authorList>
    </citation>
    <scope>NUCLEOTIDE SEQUENCE [LARGE SCALE GENOMIC DNA]</scope>
    <source>
        <strain evidence="3 4">ARSEF 2860</strain>
    </source>
</reference>
<dbReference type="RefSeq" id="XP_008602366.1">
    <property type="nucleotide sequence ID" value="XM_008604144.1"/>
</dbReference>